<reference evidence="1" key="1">
    <citation type="submission" date="2014-11" db="EMBL/GenBank/DDBJ databases">
        <authorList>
            <person name="Amaro Gonzalez C."/>
        </authorList>
    </citation>
    <scope>NUCLEOTIDE SEQUENCE</scope>
</reference>
<name>A0A0E9WRR7_ANGAN</name>
<dbReference type="AlphaFoldDB" id="A0A0E9WRR7"/>
<sequence length="86" mass="9871">MVHTTFMQAAYSYQTTVTMSRLFKNSSFNKIMSCRERKKIIFIRTVYRTATGQTHAFGCWSCQKSFPPSSSKVNVAMVTSILESRK</sequence>
<protein>
    <submittedName>
        <fullName evidence="1">Uncharacterized protein</fullName>
    </submittedName>
</protein>
<reference evidence="1" key="2">
    <citation type="journal article" date="2015" name="Fish Shellfish Immunol.">
        <title>Early steps in the European eel (Anguilla anguilla)-Vibrio vulnificus interaction in the gills: Role of the RtxA13 toxin.</title>
        <authorList>
            <person name="Callol A."/>
            <person name="Pajuelo D."/>
            <person name="Ebbesson L."/>
            <person name="Teles M."/>
            <person name="MacKenzie S."/>
            <person name="Amaro C."/>
        </authorList>
    </citation>
    <scope>NUCLEOTIDE SEQUENCE</scope>
</reference>
<proteinExistence type="predicted"/>
<dbReference type="EMBL" id="GBXM01015453">
    <property type="protein sequence ID" value="JAH93124.1"/>
    <property type="molecule type" value="Transcribed_RNA"/>
</dbReference>
<evidence type="ECO:0000313" key="1">
    <source>
        <dbReference type="EMBL" id="JAH93124.1"/>
    </source>
</evidence>
<organism evidence="1">
    <name type="scientific">Anguilla anguilla</name>
    <name type="common">European freshwater eel</name>
    <name type="synonym">Muraena anguilla</name>
    <dbReference type="NCBI Taxonomy" id="7936"/>
    <lineage>
        <taxon>Eukaryota</taxon>
        <taxon>Metazoa</taxon>
        <taxon>Chordata</taxon>
        <taxon>Craniata</taxon>
        <taxon>Vertebrata</taxon>
        <taxon>Euteleostomi</taxon>
        <taxon>Actinopterygii</taxon>
        <taxon>Neopterygii</taxon>
        <taxon>Teleostei</taxon>
        <taxon>Anguilliformes</taxon>
        <taxon>Anguillidae</taxon>
        <taxon>Anguilla</taxon>
    </lineage>
</organism>
<accession>A0A0E9WRR7</accession>